<accession>A0ABS5IUA9</accession>
<dbReference type="Proteomes" id="UP000676386">
    <property type="component" value="Unassembled WGS sequence"/>
</dbReference>
<keyword evidence="3" id="KW-1185">Reference proteome</keyword>
<proteinExistence type="predicted"/>
<evidence type="ECO:0000313" key="3">
    <source>
        <dbReference type="Proteomes" id="UP000676386"/>
    </source>
</evidence>
<organism evidence="2 3">
    <name type="scientific">Chitinophaga hostae</name>
    <dbReference type="NCBI Taxonomy" id="2831022"/>
    <lineage>
        <taxon>Bacteria</taxon>
        <taxon>Pseudomonadati</taxon>
        <taxon>Bacteroidota</taxon>
        <taxon>Chitinophagia</taxon>
        <taxon>Chitinophagales</taxon>
        <taxon>Chitinophagaceae</taxon>
        <taxon>Chitinophaga</taxon>
    </lineage>
</organism>
<dbReference type="EMBL" id="JAGTXB010000001">
    <property type="protein sequence ID" value="MBS0026491.1"/>
    <property type="molecule type" value="Genomic_DNA"/>
</dbReference>
<sequence>MDTTKKIGDIEKDSLELVLEEFTEEQKLHTKTVDDLVKAVNGLSGKFIEFEEKLEKPKGIDILTDTKPMQEIVKKGIIDMKLTVAAQPKNVIRKFQLLLFPEQDAKLFYRVVFGRWFLWLVVMLLLTNLYKFSIHWSENQKEIQQQQLEHDRIKKAWNLMYSQHGKGVKRLMDSAYKKAEEYKK</sequence>
<name>A0ABS5IUA9_9BACT</name>
<gene>
    <name evidence="2" type="ORF">KE626_04125</name>
</gene>
<reference evidence="2 3" key="1">
    <citation type="submission" date="2021-04" db="EMBL/GenBank/DDBJ databases">
        <title>Chitinophaga sp. nov., isolated from the rhizosphere soil.</title>
        <authorList>
            <person name="He S."/>
        </authorList>
    </citation>
    <scope>NUCLEOTIDE SEQUENCE [LARGE SCALE GENOMIC DNA]</scope>
    <source>
        <strain evidence="2 3">2R12</strain>
    </source>
</reference>
<evidence type="ECO:0000256" key="1">
    <source>
        <dbReference type="SAM" id="Phobius"/>
    </source>
</evidence>
<dbReference type="RefSeq" id="WP_211971595.1">
    <property type="nucleotide sequence ID" value="NZ_CBFHAM010000015.1"/>
</dbReference>
<comment type="caution">
    <text evidence="2">The sequence shown here is derived from an EMBL/GenBank/DDBJ whole genome shotgun (WGS) entry which is preliminary data.</text>
</comment>
<keyword evidence="1" id="KW-1133">Transmembrane helix</keyword>
<feature type="transmembrane region" description="Helical" evidence="1">
    <location>
        <begin position="107"/>
        <end position="130"/>
    </location>
</feature>
<keyword evidence="1" id="KW-0472">Membrane</keyword>
<protein>
    <submittedName>
        <fullName evidence="2">Uncharacterized protein</fullName>
    </submittedName>
</protein>
<evidence type="ECO:0000313" key="2">
    <source>
        <dbReference type="EMBL" id="MBS0026491.1"/>
    </source>
</evidence>
<keyword evidence="1" id="KW-0812">Transmembrane</keyword>